<comment type="caution">
    <text evidence="1">The sequence shown here is derived from an EMBL/GenBank/DDBJ whole genome shotgun (WGS) entry which is preliminary data.</text>
</comment>
<accession>A0A5A9NIY4</accession>
<keyword evidence="2" id="KW-1185">Reference proteome</keyword>
<dbReference type="Proteomes" id="UP000324632">
    <property type="component" value="Chromosome 17"/>
</dbReference>
<evidence type="ECO:0000313" key="1">
    <source>
        <dbReference type="EMBL" id="KAA0709185.1"/>
    </source>
</evidence>
<dbReference type="AlphaFoldDB" id="A0A5A9NIY4"/>
<reference evidence="1 2" key="1">
    <citation type="journal article" date="2019" name="Mol. Ecol. Resour.">
        <title>Chromosome-level genome assembly of Triplophysa tibetana, a fish adapted to the harsh high-altitude environment of the Tibetan Plateau.</title>
        <authorList>
            <person name="Yang X."/>
            <person name="Liu H."/>
            <person name="Ma Z."/>
            <person name="Zou Y."/>
            <person name="Zou M."/>
            <person name="Mao Y."/>
            <person name="Li X."/>
            <person name="Wang H."/>
            <person name="Chen T."/>
            <person name="Wang W."/>
            <person name="Yang R."/>
        </authorList>
    </citation>
    <scope>NUCLEOTIDE SEQUENCE [LARGE SCALE GENOMIC DNA]</scope>
    <source>
        <strain evidence="1">TTIB1903HZAU</strain>
        <tissue evidence="1">Muscle</tissue>
    </source>
</reference>
<evidence type="ECO:0000313" key="2">
    <source>
        <dbReference type="Proteomes" id="UP000324632"/>
    </source>
</evidence>
<dbReference type="EMBL" id="SOYY01000017">
    <property type="protein sequence ID" value="KAA0709185.1"/>
    <property type="molecule type" value="Genomic_DNA"/>
</dbReference>
<organism evidence="1 2">
    <name type="scientific">Triplophysa tibetana</name>
    <dbReference type="NCBI Taxonomy" id="1572043"/>
    <lineage>
        <taxon>Eukaryota</taxon>
        <taxon>Metazoa</taxon>
        <taxon>Chordata</taxon>
        <taxon>Craniata</taxon>
        <taxon>Vertebrata</taxon>
        <taxon>Euteleostomi</taxon>
        <taxon>Actinopterygii</taxon>
        <taxon>Neopterygii</taxon>
        <taxon>Teleostei</taxon>
        <taxon>Ostariophysi</taxon>
        <taxon>Cypriniformes</taxon>
        <taxon>Nemacheilidae</taxon>
        <taxon>Triplophysa</taxon>
    </lineage>
</organism>
<gene>
    <name evidence="1" type="ORF">E1301_Tti017630</name>
</gene>
<name>A0A5A9NIY4_9TELE</name>
<proteinExistence type="predicted"/>
<sequence>MLSSGQTHITETEVRGLSSVFLSGGFELCLAAVPPSGPSQHFCRLSSPILRHRSLSCCRRLVAEWLTGLRDNRGPSSLPLASIYSRQRLLSAPGPRSGPALLSRVWVFMLCVLGLAPIPHQSFACEPELRAQTAFNASL</sequence>
<protein>
    <submittedName>
        <fullName evidence="1">Uncharacterized protein</fullName>
    </submittedName>
</protein>